<dbReference type="Gene3D" id="3.40.50.150">
    <property type="entry name" value="Vaccinia Virus protein VP39"/>
    <property type="match status" value="1"/>
</dbReference>
<proteinExistence type="predicted"/>
<evidence type="ECO:0000313" key="2">
    <source>
        <dbReference type="EMBL" id="MBG9389044.1"/>
    </source>
</evidence>
<dbReference type="GO" id="GO:0008168">
    <property type="term" value="F:methyltransferase activity"/>
    <property type="evidence" value="ECO:0007669"/>
    <property type="project" value="UniProtKB-KW"/>
</dbReference>
<dbReference type="Proteomes" id="UP000651050">
    <property type="component" value="Unassembled WGS sequence"/>
</dbReference>
<dbReference type="PANTHER" id="PTHR34203">
    <property type="entry name" value="METHYLTRANSFERASE, FKBM FAMILY PROTEIN"/>
    <property type="match status" value="1"/>
</dbReference>
<name>A0A931MHR8_9BURK</name>
<dbReference type="InterPro" id="IPR029063">
    <property type="entry name" value="SAM-dependent_MTases_sf"/>
</dbReference>
<dbReference type="Pfam" id="PF05050">
    <property type="entry name" value="Methyltransf_21"/>
    <property type="match status" value="1"/>
</dbReference>
<dbReference type="GO" id="GO:0032259">
    <property type="term" value="P:methylation"/>
    <property type="evidence" value="ECO:0007669"/>
    <property type="project" value="UniProtKB-KW"/>
</dbReference>
<dbReference type="AlphaFoldDB" id="A0A931MHR8"/>
<comment type="caution">
    <text evidence="2">The sequence shown here is derived from an EMBL/GenBank/DDBJ whole genome shotgun (WGS) entry which is preliminary data.</text>
</comment>
<keyword evidence="3" id="KW-1185">Reference proteome</keyword>
<dbReference type="SUPFAM" id="SSF53335">
    <property type="entry name" value="S-adenosyl-L-methionine-dependent methyltransferases"/>
    <property type="match status" value="1"/>
</dbReference>
<keyword evidence="2" id="KW-0489">Methyltransferase</keyword>
<dbReference type="InterPro" id="IPR052514">
    <property type="entry name" value="SAM-dependent_MTase"/>
</dbReference>
<keyword evidence="2" id="KW-0808">Transferase</keyword>
<reference evidence="2" key="1">
    <citation type="submission" date="2020-11" db="EMBL/GenBank/DDBJ databases">
        <title>Bacterial whole genome sequence for Caenimonas sp. DR4.4.</title>
        <authorList>
            <person name="Le V."/>
            <person name="Ko S.-R."/>
            <person name="Ahn C.-Y."/>
            <person name="Oh H.-M."/>
        </authorList>
    </citation>
    <scope>NUCLEOTIDE SEQUENCE</scope>
    <source>
        <strain evidence="2">DR4.4</strain>
    </source>
</reference>
<organism evidence="2 3">
    <name type="scientific">Caenimonas aquaedulcis</name>
    <dbReference type="NCBI Taxonomy" id="2793270"/>
    <lineage>
        <taxon>Bacteria</taxon>
        <taxon>Pseudomonadati</taxon>
        <taxon>Pseudomonadota</taxon>
        <taxon>Betaproteobacteria</taxon>
        <taxon>Burkholderiales</taxon>
        <taxon>Comamonadaceae</taxon>
        <taxon>Caenimonas</taxon>
    </lineage>
</organism>
<dbReference type="PANTHER" id="PTHR34203:SF15">
    <property type="entry name" value="SLL1173 PROTEIN"/>
    <property type="match status" value="1"/>
</dbReference>
<dbReference type="NCBIfam" id="TIGR01444">
    <property type="entry name" value="fkbM_fam"/>
    <property type="match status" value="1"/>
</dbReference>
<dbReference type="InterPro" id="IPR006342">
    <property type="entry name" value="FkbM_mtfrase"/>
</dbReference>
<sequence length="240" mass="25982">MWNPASRLVRLPLKLVPDMTVPILSGPLAGKRWRSRSGTHGCWLGTYEADLQRQLAAVLNPHDVFYDVGANVGFFSLLAASRGARVIAFEPLARNADLFDRNLQLNRIASATLVRCAVGRHEGMARFKSGASASMGRLSREGDVEVPVTALDAFLAAGRAPAPTVIKMDIEGAESEALAGARSLLQAHRPLLFLSTHGWKQHEACRAALQDMGYRLDLRRDGASDGQYELTARHPGDSAG</sequence>
<accession>A0A931MHR8</accession>
<dbReference type="RefSeq" id="WP_196986860.1">
    <property type="nucleotide sequence ID" value="NZ_JADWYS010000001.1"/>
</dbReference>
<gene>
    <name evidence="2" type="ORF">I5803_13495</name>
</gene>
<evidence type="ECO:0000259" key="1">
    <source>
        <dbReference type="Pfam" id="PF05050"/>
    </source>
</evidence>
<protein>
    <submittedName>
        <fullName evidence="2">FkbM family methyltransferase</fullName>
    </submittedName>
</protein>
<feature type="domain" description="Methyltransferase FkbM" evidence="1">
    <location>
        <begin position="67"/>
        <end position="216"/>
    </location>
</feature>
<evidence type="ECO:0000313" key="3">
    <source>
        <dbReference type="Proteomes" id="UP000651050"/>
    </source>
</evidence>
<dbReference type="EMBL" id="JADWYS010000001">
    <property type="protein sequence ID" value="MBG9389044.1"/>
    <property type="molecule type" value="Genomic_DNA"/>
</dbReference>